<gene>
    <name evidence="2" type="ORF">RJN63_08500</name>
</gene>
<dbReference type="InterPro" id="IPR005835">
    <property type="entry name" value="NTP_transferase_dom"/>
</dbReference>
<sequence>MRALLLAAGLGTRLRPLTDLLPKCLVPINGRPLLDYWIENLLGQGVDDILINTHYQAHLVERYIAASCWRDRVTLVSEPVLLGTAGTALANRAFFGDKPFLLAHADNLTRFDCRDFLAAHRDRPAHTALTMMLFETPDPRSCGIVELDANGVVQAFHEKVPEPPGRLANAAVYLLEPEVLDFLDSLGRPDIDFSTEVIPHYLGRIATFTNHAYHRDIGTVQSWTQAQQDFHMPPAQPGNAHAWAELTQSLAPELHQLLHRLASQ</sequence>
<reference evidence="2" key="1">
    <citation type="submission" date="2023-02" db="EMBL/GenBank/DDBJ databases">
        <title>Description of Herbaspirillum huttiense subsp. nephrolepsisexaltata and Herbaspirillum huttiense subsp. lycopersicon.</title>
        <authorList>
            <person name="Poudel M."/>
            <person name="Sharma A."/>
            <person name="Goss E."/>
            <person name="Tapia J.H."/>
            <person name="Harmon C.M."/>
            <person name="Jones J.B."/>
        </authorList>
    </citation>
    <scope>NUCLEOTIDE SEQUENCE</scope>
    <source>
        <strain evidence="2">NC40101</strain>
    </source>
</reference>
<dbReference type="Gene3D" id="3.90.550.10">
    <property type="entry name" value="Spore Coat Polysaccharide Biosynthesis Protein SpsA, Chain A"/>
    <property type="match status" value="1"/>
</dbReference>
<comment type="caution">
    <text evidence="2">The sequence shown here is derived from an EMBL/GenBank/DDBJ whole genome shotgun (WGS) entry which is preliminary data.</text>
</comment>
<evidence type="ECO:0000313" key="2">
    <source>
        <dbReference type="EMBL" id="MDT0336864.1"/>
    </source>
</evidence>
<dbReference type="InterPro" id="IPR029044">
    <property type="entry name" value="Nucleotide-diphossugar_trans"/>
</dbReference>
<dbReference type="CDD" id="cd04181">
    <property type="entry name" value="NTP_transferase"/>
    <property type="match status" value="1"/>
</dbReference>
<accession>A0AAE4K7F4</accession>
<feature type="domain" description="Nucleotidyl transferase" evidence="1">
    <location>
        <begin position="3"/>
        <end position="229"/>
    </location>
</feature>
<dbReference type="RefSeq" id="WP_310836936.1">
    <property type="nucleotide sequence ID" value="NZ_JAVLSM010000004.1"/>
</dbReference>
<proteinExistence type="predicted"/>
<organism evidence="2">
    <name type="scientific">Herbaspirillum huttiense subsp. nephrolepidis</name>
    <dbReference type="NCBI Taxonomy" id="3075126"/>
    <lineage>
        <taxon>Bacteria</taxon>
        <taxon>Pseudomonadati</taxon>
        <taxon>Pseudomonadota</taxon>
        <taxon>Betaproteobacteria</taxon>
        <taxon>Burkholderiales</taxon>
        <taxon>Oxalobacteraceae</taxon>
        <taxon>Herbaspirillum</taxon>
    </lineage>
</organism>
<dbReference type="Pfam" id="PF00483">
    <property type="entry name" value="NTP_transferase"/>
    <property type="match status" value="1"/>
</dbReference>
<name>A0AAE4K7F4_9BURK</name>
<dbReference type="EMBL" id="JAVRAA010000003">
    <property type="protein sequence ID" value="MDT0336864.1"/>
    <property type="molecule type" value="Genomic_DNA"/>
</dbReference>
<protein>
    <submittedName>
        <fullName evidence="2">Nucleotidyltransferase family protein</fullName>
    </submittedName>
</protein>
<dbReference type="SUPFAM" id="SSF53448">
    <property type="entry name" value="Nucleotide-diphospho-sugar transferases"/>
    <property type="match status" value="1"/>
</dbReference>
<evidence type="ECO:0000259" key="1">
    <source>
        <dbReference type="Pfam" id="PF00483"/>
    </source>
</evidence>
<dbReference type="PANTHER" id="PTHR22572">
    <property type="entry name" value="SUGAR-1-PHOSPHATE GUANYL TRANSFERASE"/>
    <property type="match status" value="1"/>
</dbReference>
<dbReference type="InterPro" id="IPR050486">
    <property type="entry name" value="Mannose-1P_guanyltransferase"/>
</dbReference>
<dbReference type="AlphaFoldDB" id="A0AAE4K7F4"/>